<comment type="similarity">
    <text evidence="5 6">Belongs to the FtsA/MreB family.</text>
</comment>
<sequence>MNEYVIGIDIGSSKIYAAVGKIDSEENLQIMGISSSKCEGLNKGIVIDIESTAKSIEKCKGQLQKMVEQDFNSAYLVVPGGICDLIESKGVVAVSALENTVTHKDKDRAIEASKFISITSDKEIIGVIPQDYVIDECDKIKDPVGMCGNKLEANVKVVTARSSVINNLIKSVEAAGLTVKGLELKPIAAASVVLSQEEKKFGAALVDVGAETIDLSVFSNGKLCYTSIIPFGGKAITNDLSVGLKVSMDEAENMKLKYGTLKKDVSNETFTCNNISGEFIEVKHGFLVDIIEARVSELLEFIKAELEKSGYEKSIERVILVGGGITLFKGIKDVGEEILNKPVRIGLPDYIGAASPLFSNVVGVLKNAIDENNKSSNRKNVVSDFIDDDLYDDEDDEIYAERKGLAKRIKNIFSNLFS</sequence>
<keyword evidence="9" id="KW-1185">Reference proteome</keyword>
<keyword evidence="1 5" id="KW-1003">Cell membrane</keyword>
<accession>A0A9J6P481</accession>
<dbReference type="EMBL" id="JAGSOJ010000003">
    <property type="protein sequence ID" value="MCM1990881.1"/>
    <property type="molecule type" value="Genomic_DNA"/>
</dbReference>
<dbReference type="Proteomes" id="UP001056429">
    <property type="component" value="Unassembled WGS sequence"/>
</dbReference>
<evidence type="ECO:0000313" key="8">
    <source>
        <dbReference type="EMBL" id="MCM1990881.1"/>
    </source>
</evidence>
<dbReference type="Pfam" id="PF14450">
    <property type="entry name" value="FtsA"/>
    <property type="match status" value="1"/>
</dbReference>
<dbReference type="Gene3D" id="3.30.420.40">
    <property type="match status" value="2"/>
</dbReference>
<protein>
    <recommendedName>
        <fullName evidence="5 6">Cell division protein FtsA</fullName>
    </recommendedName>
</protein>
<evidence type="ECO:0000256" key="6">
    <source>
        <dbReference type="PIRNR" id="PIRNR003101"/>
    </source>
</evidence>
<gene>
    <name evidence="5 8" type="primary">ftsA</name>
    <name evidence="8" type="ORF">KDK92_14210</name>
</gene>
<evidence type="ECO:0000313" key="9">
    <source>
        <dbReference type="Proteomes" id="UP001056429"/>
    </source>
</evidence>
<proteinExistence type="inferred from homology"/>
<dbReference type="RefSeq" id="WP_250859993.1">
    <property type="nucleotide sequence ID" value="NZ_JAGSOJ010000003.1"/>
</dbReference>
<dbReference type="NCBIfam" id="TIGR01174">
    <property type="entry name" value="ftsA"/>
    <property type="match status" value="1"/>
</dbReference>
<dbReference type="PANTHER" id="PTHR32432">
    <property type="entry name" value="CELL DIVISION PROTEIN FTSA-RELATED"/>
    <property type="match status" value="1"/>
</dbReference>
<dbReference type="CDD" id="cd24048">
    <property type="entry name" value="ASKHA_NBD_FtsA"/>
    <property type="match status" value="1"/>
</dbReference>
<reference evidence="8" key="2">
    <citation type="submission" date="2021-04" db="EMBL/GenBank/DDBJ databases">
        <authorList>
            <person name="Dong X."/>
        </authorList>
    </citation>
    <scope>NUCLEOTIDE SEQUENCE</scope>
    <source>
        <strain evidence="8">ZWT</strain>
    </source>
</reference>
<dbReference type="PIRSF" id="PIRSF003101">
    <property type="entry name" value="FtsA"/>
    <property type="match status" value="1"/>
</dbReference>
<comment type="function">
    <text evidence="5 6">Cell division protein that is involved in the assembly of the Z ring. May serve as a membrane anchor for the Z ring.</text>
</comment>
<comment type="subunit">
    <text evidence="5">Self-interacts. Interacts with FtsZ.</text>
</comment>
<name>A0A9J6P481_9CLOT</name>
<keyword evidence="3 5" id="KW-0472">Membrane</keyword>
<keyword evidence="4 5" id="KW-0131">Cell cycle</keyword>
<evidence type="ECO:0000256" key="3">
    <source>
        <dbReference type="ARBA" id="ARBA00023136"/>
    </source>
</evidence>
<dbReference type="InterPro" id="IPR050696">
    <property type="entry name" value="FtsA/MreB"/>
</dbReference>
<feature type="domain" description="SHS2" evidence="7">
    <location>
        <begin position="5"/>
        <end position="193"/>
    </location>
</feature>
<dbReference type="Gene3D" id="3.30.1490.110">
    <property type="match status" value="1"/>
</dbReference>
<evidence type="ECO:0000256" key="5">
    <source>
        <dbReference type="HAMAP-Rule" id="MF_02033"/>
    </source>
</evidence>
<dbReference type="GO" id="GO:0032153">
    <property type="term" value="C:cell division site"/>
    <property type="evidence" value="ECO:0007669"/>
    <property type="project" value="UniProtKB-UniRule"/>
</dbReference>
<reference evidence="8" key="1">
    <citation type="journal article" date="2021" name="mSystems">
        <title>Bacteria and Archaea Synergistically Convert Glycine Betaine to Biogenic Methane in the Formosa Cold Seep of the South China Sea.</title>
        <authorList>
            <person name="Li L."/>
            <person name="Zhang W."/>
            <person name="Zhang S."/>
            <person name="Song L."/>
            <person name="Sun Q."/>
            <person name="Zhang H."/>
            <person name="Xiang H."/>
            <person name="Dong X."/>
        </authorList>
    </citation>
    <scope>NUCLEOTIDE SEQUENCE</scope>
    <source>
        <strain evidence="8">ZWT</strain>
    </source>
</reference>
<keyword evidence="2 5" id="KW-0132">Cell division</keyword>
<comment type="caution">
    <text evidence="8">The sequence shown here is derived from an EMBL/GenBank/DDBJ whole genome shotgun (WGS) entry which is preliminary data.</text>
</comment>
<dbReference type="AlphaFoldDB" id="A0A9J6P481"/>
<comment type="subcellular location">
    <subcellularLocation>
        <location evidence="5">Cell membrane</location>
        <topology evidence="5">Peripheral membrane protein</topology>
        <orientation evidence="5">Cytoplasmic side</orientation>
    </subcellularLocation>
    <text evidence="5">Localizes to the Z ring in an FtsZ-dependent manner. Targeted to the membrane through a conserved C-terminal amphipathic helix.</text>
</comment>
<dbReference type="HAMAP" id="MF_02033">
    <property type="entry name" value="FtsA"/>
    <property type="match status" value="1"/>
</dbReference>
<dbReference type="InterPro" id="IPR020823">
    <property type="entry name" value="Cell_div_FtsA"/>
</dbReference>
<dbReference type="SMART" id="SM00842">
    <property type="entry name" value="FtsA"/>
    <property type="match status" value="1"/>
</dbReference>
<evidence type="ECO:0000259" key="7">
    <source>
        <dbReference type="SMART" id="SM00842"/>
    </source>
</evidence>
<dbReference type="Pfam" id="PF02491">
    <property type="entry name" value="SHS2_FTSA"/>
    <property type="match status" value="1"/>
</dbReference>
<dbReference type="InterPro" id="IPR003494">
    <property type="entry name" value="SHS2_FtsA"/>
</dbReference>
<evidence type="ECO:0000256" key="4">
    <source>
        <dbReference type="ARBA" id="ARBA00023306"/>
    </source>
</evidence>
<evidence type="ECO:0000256" key="2">
    <source>
        <dbReference type="ARBA" id="ARBA00022618"/>
    </source>
</evidence>
<dbReference type="InterPro" id="IPR043129">
    <property type="entry name" value="ATPase_NBD"/>
</dbReference>
<dbReference type="GO" id="GO:0043093">
    <property type="term" value="P:FtsZ-dependent cytokinesis"/>
    <property type="evidence" value="ECO:0007669"/>
    <property type="project" value="UniProtKB-UniRule"/>
</dbReference>
<dbReference type="SUPFAM" id="SSF53067">
    <property type="entry name" value="Actin-like ATPase domain"/>
    <property type="match status" value="2"/>
</dbReference>
<dbReference type="GO" id="GO:0009898">
    <property type="term" value="C:cytoplasmic side of plasma membrane"/>
    <property type="evidence" value="ECO:0007669"/>
    <property type="project" value="UniProtKB-UniRule"/>
</dbReference>
<organism evidence="8 9">
    <name type="scientific">Oceanirhabdus seepicola</name>
    <dbReference type="NCBI Taxonomy" id="2828781"/>
    <lineage>
        <taxon>Bacteria</taxon>
        <taxon>Bacillati</taxon>
        <taxon>Bacillota</taxon>
        <taxon>Clostridia</taxon>
        <taxon>Eubacteriales</taxon>
        <taxon>Clostridiaceae</taxon>
        <taxon>Oceanirhabdus</taxon>
    </lineage>
</organism>
<dbReference type="PANTHER" id="PTHR32432:SF4">
    <property type="entry name" value="CELL DIVISION PROTEIN FTSA"/>
    <property type="match status" value="1"/>
</dbReference>
<evidence type="ECO:0000256" key="1">
    <source>
        <dbReference type="ARBA" id="ARBA00022475"/>
    </source>
</evidence>